<organism evidence="3 4">
    <name type="scientific">Actinocorallia libanotica</name>
    <dbReference type="NCBI Taxonomy" id="46162"/>
    <lineage>
        <taxon>Bacteria</taxon>
        <taxon>Bacillati</taxon>
        <taxon>Actinomycetota</taxon>
        <taxon>Actinomycetes</taxon>
        <taxon>Streptosporangiales</taxon>
        <taxon>Thermomonosporaceae</taxon>
        <taxon>Actinocorallia</taxon>
    </lineage>
</organism>
<keyword evidence="1" id="KW-0812">Transmembrane</keyword>
<evidence type="ECO:0000313" key="3">
    <source>
        <dbReference type="EMBL" id="GAA0942266.1"/>
    </source>
</evidence>
<dbReference type="InterPro" id="IPR012495">
    <property type="entry name" value="TadE-like_dom"/>
</dbReference>
<keyword evidence="1" id="KW-0472">Membrane</keyword>
<name>A0ABP4B379_9ACTN</name>
<feature type="domain" description="TadE-like" evidence="2">
    <location>
        <begin position="9"/>
        <end position="51"/>
    </location>
</feature>
<dbReference type="Pfam" id="PF07811">
    <property type="entry name" value="TadE"/>
    <property type="match status" value="1"/>
</dbReference>
<dbReference type="RefSeq" id="WP_344237837.1">
    <property type="nucleotide sequence ID" value="NZ_BAAAHH010000003.1"/>
</dbReference>
<dbReference type="Proteomes" id="UP001500665">
    <property type="component" value="Unassembled WGS sequence"/>
</dbReference>
<feature type="transmembrane region" description="Helical" evidence="1">
    <location>
        <begin position="12"/>
        <end position="36"/>
    </location>
</feature>
<evidence type="ECO:0000256" key="1">
    <source>
        <dbReference type="SAM" id="Phobius"/>
    </source>
</evidence>
<gene>
    <name evidence="3" type="ORF">GCM10009550_13350</name>
</gene>
<sequence>MRPPEREAGAAAVEFALVLPVLLVVVLGMIDTGLWLNQKITATNAARQGLRTYLLSEGAPAARAAAGREVINRLLERELPPGAVRFRPCAPVDGGTVSTAAVDFGYESEAAVGFIPGWDSMEIGGRAEAPCED</sequence>
<accession>A0ABP4B379</accession>
<reference evidence="4" key="1">
    <citation type="journal article" date="2019" name="Int. J. Syst. Evol. Microbiol.">
        <title>The Global Catalogue of Microorganisms (GCM) 10K type strain sequencing project: providing services to taxonomists for standard genome sequencing and annotation.</title>
        <authorList>
            <consortium name="The Broad Institute Genomics Platform"/>
            <consortium name="The Broad Institute Genome Sequencing Center for Infectious Disease"/>
            <person name="Wu L."/>
            <person name="Ma J."/>
        </authorList>
    </citation>
    <scope>NUCLEOTIDE SEQUENCE [LARGE SCALE GENOMIC DNA]</scope>
    <source>
        <strain evidence="4">JCM 10696</strain>
    </source>
</reference>
<comment type="caution">
    <text evidence="3">The sequence shown here is derived from an EMBL/GenBank/DDBJ whole genome shotgun (WGS) entry which is preliminary data.</text>
</comment>
<proteinExistence type="predicted"/>
<evidence type="ECO:0000313" key="4">
    <source>
        <dbReference type="Proteomes" id="UP001500665"/>
    </source>
</evidence>
<keyword evidence="4" id="KW-1185">Reference proteome</keyword>
<dbReference type="EMBL" id="BAAAHH010000003">
    <property type="protein sequence ID" value="GAA0942266.1"/>
    <property type="molecule type" value="Genomic_DNA"/>
</dbReference>
<evidence type="ECO:0000259" key="2">
    <source>
        <dbReference type="Pfam" id="PF07811"/>
    </source>
</evidence>
<keyword evidence="1" id="KW-1133">Transmembrane helix</keyword>
<protein>
    <recommendedName>
        <fullName evidence="2">TadE-like domain-containing protein</fullName>
    </recommendedName>
</protein>